<feature type="domain" description="TANC1/2-like winged helix" evidence="1">
    <location>
        <begin position="220"/>
        <end position="367"/>
    </location>
</feature>
<sequence>MKEIGDGDKILNIKVDIDVRKANDSLIQGIFIKNLSLGGLSGQEAFNRLILDPLNILYQKGIRDKITILIDSLDEALAYSGGKNIVGILSELQDLPPNVRFICTTRSVRLVLSYFELLKPHQYTLATKSEANIKDLSRYIKTRTSVTQIKEKLQVIGVQLESFDLHIQKLADGNFLVAHHILNEIEASRLEISSLSDALKGFDGIYQNFLRRFCQDEWDKNYQPILGVLSIAYEALTEEQLRNLLSSSDDYRINSTKLRRSLGILLQYLEAEQKFGSETYKLHHAALREYLLDEKRNQDFWCDAKDFHYLVSSFYQSFMTTLNTSSSERIDTYGLRHLTKHLIEITSWDNLIDLLSQQTKDGKNAWFKTKNAVGEPAGFLDDIELFIQNFPRELSPKEFKALINVDELNYQVELIIKLASRYPDSLLVEALNFAIGSTDDHHKKRLLVSLVDKFSPGLLPKALEVALAIQDVTPRAKALTALADRLPEALPKALEATLDIEDESYRAQVLIELVDKLPPELLRVVLEVTLDIRDEFHGAQILMALASKLPSDLLPLALEVAHSPKYKFSRDQILVALANQLPPDLLPVALEVIQAIEDEFHRAQALTMLADRLPEVLPIALKTALAIQFTPNRAQALIALANKIPEVLPVALQTAQTIEDEFYRAQALTALIAKFPDVLPVTLQAAQAIENEYYRTQILISIARSLPEELSEDIKQTISNVIQAIQDESYKATVRDEFASFIPVITGE</sequence>
<name>A0A1U7IY12_9CYAN</name>
<dbReference type="PANTHER" id="PTHR10039:SF14">
    <property type="entry name" value="NACHT DOMAIN-CONTAINING PROTEIN"/>
    <property type="match status" value="1"/>
</dbReference>
<dbReference type="InterPro" id="IPR058056">
    <property type="entry name" value="WH_TANC1/2"/>
</dbReference>
<dbReference type="EMBL" id="MRCG01000037">
    <property type="protein sequence ID" value="OKH43152.1"/>
    <property type="molecule type" value="Genomic_DNA"/>
</dbReference>
<proteinExistence type="predicted"/>
<keyword evidence="3" id="KW-1185">Reference proteome</keyword>
<evidence type="ECO:0000313" key="3">
    <source>
        <dbReference type="Proteomes" id="UP000185557"/>
    </source>
</evidence>
<gene>
    <name evidence="2" type="ORF">NIES30_25535</name>
</gene>
<evidence type="ECO:0000259" key="1">
    <source>
        <dbReference type="Pfam" id="PF25521"/>
    </source>
</evidence>
<comment type="caution">
    <text evidence="2">The sequence shown here is derived from an EMBL/GenBank/DDBJ whole genome shotgun (WGS) entry which is preliminary data.</text>
</comment>
<evidence type="ECO:0000313" key="2">
    <source>
        <dbReference type="EMBL" id="OKH43152.1"/>
    </source>
</evidence>
<dbReference type="PANTHER" id="PTHR10039">
    <property type="entry name" value="AMELOGENIN"/>
    <property type="match status" value="1"/>
</dbReference>
<reference evidence="2 3" key="1">
    <citation type="submission" date="2016-11" db="EMBL/GenBank/DDBJ databases">
        <title>Draft Genome Sequences of Nine Cyanobacterial Strains from Diverse Habitats.</title>
        <authorList>
            <person name="Zhu T."/>
            <person name="Hou S."/>
            <person name="Lu X."/>
            <person name="Hess W.R."/>
        </authorList>
    </citation>
    <scope>NUCLEOTIDE SEQUENCE [LARGE SCALE GENOMIC DNA]</scope>
    <source>
        <strain evidence="2 3">NIES-30</strain>
    </source>
</reference>
<accession>A0A1U7IY12</accession>
<dbReference type="Pfam" id="PF25521">
    <property type="entry name" value="WHD_TANC1"/>
    <property type="match status" value="1"/>
</dbReference>
<organism evidence="2 3">
    <name type="scientific">Phormidium tenue NIES-30</name>
    <dbReference type="NCBI Taxonomy" id="549789"/>
    <lineage>
        <taxon>Bacteria</taxon>
        <taxon>Bacillati</taxon>
        <taxon>Cyanobacteriota</taxon>
        <taxon>Cyanophyceae</taxon>
        <taxon>Oscillatoriophycideae</taxon>
        <taxon>Oscillatoriales</taxon>
        <taxon>Oscillatoriaceae</taxon>
        <taxon>Phormidium</taxon>
    </lineage>
</organism>
<protein>
    <recommendedName>
        <fullName evidence="1">TANC1/2-like winged helix domain-containing protein</fullName>
    </recommendedName>
</protein>
<dbReference type="Proteomes" id="UP000185557">
    <property type="component" value="Unassembled WGS sequence"/>
</dbReference>
<dbReference type="STRING" id="549789.NIES30_25535"/>
<dbReference type="AlphaFoldDB" id="A0A1U7IY12"/>